<sequence length="261" mass="27505">MAIGLLGVVSLFACAASETTGKKHKATPVDPGDDFFNDDAPSQEQPLSPSEAPDGGAVFGASSRPSTRDSGTDAAPVVDAGPQPKVYCEGNLVAGHLAVTELLIASRAGSNDDGEWVEITNTRSCWLKIKGITVESPRGAAFNTATVTDDLEIGPEGSFIVADSLDPAKNHRLPGVVVSWNATDVLKNDGDTVTVKLGDTVIDSITYPAFSNLQPGRTLAFPDDCTWGVRSDWQRWSLSFDNWSTGMVGTPNATNDDVACY</sequence>
<keyword evidence="2" id="KW-0732">Signal</keyword>
<feature type="signal peptide" evidence="2">
    <location>
        <begin position="1"/>
        <end position="15"/>
    </location>
</feature>
<feature type="chain" id="PRO_5012384620" description="LTD domain-containing protein" evidence="2">
    <location>
        <begin position="16"/>
        <end position="261"/>
    </location>
</feature>
<dbReference type="STRING" id="1391654.AKJ09_08830"/>
<organism evidence="3 4">
    <name type="scientific">Labilithrix luteola</name>
    <dbReference type="NCBI Taxonomy" id="1391654"/>
    <lineage>
        <taxon>Bacteria</taxon>
        <taxon>Pseudomonadati</taxon>
        <taxon>Myxococcota</taxon>
        <taxon>Polyangia</taxon>
        <taxon>Polyangiales</taxon>
        <taxon>Labilitrichaceae</taxon>
        <taxon>Labilithrix</taxon>
    </lineage>
</organism>
<evidence type="ECO:0000256" key="1">
    <source>
        <dbReference type="SAM" id="MobiDB-lite"/>
    </source>
</evidence>
<gene>
    <name evidence="3" type="ORF">AKJ09_08830</name>
</gene>
<dbReference type="RefSeq" id="WP_146653124.1">
    <property type="nucleotide sequence ID" value="NZ_CP012333.1"/>
</dbReference>
<name>A0A0K1Q906_9BACT</name>
<dbReference type="AlphaFoldDB" id="A0A0K1Q906"/>
<reference evidence="3 4" key="1">
    <citation type="submission" date="2015-08" db="EMBL/GenBank/DDBJ databases">
        <authorList>
            <person name="Babu N.S."/>
            <person name="Beckwith C.J."/>
            <person name="Beseler K.G."/>
            <person name="Brison A."/>
            <person name="Carone J.V."/>
            <person name="Caskin T.P."/>
            <person name="Diamond M."/>
            <person name="Durham M.E."/>
            <person name="Foxe J.M."/>
            <person name="Go M."/>
            <person name="Henderson B.A."/>
            <person name="Jones I.B."/>
            <person name="McGettigan J.A."/>
            <person name="Micheletti S.J."/>
            <person name="Nasrallah M.E."/>
            <person name="Ortiz D."/>
            <person name="Piller C.R."/>
            <person name="Privatt S.R."/>
            <person name="Schneider S.L."/>
            <person name="Sharp S."/>
            <person name="Smith T.C."/>
            <person name="Stanton J.D."/>
            <person name="Ullery H.E."/>
            <person name="Wilson R.J."/>
            <person name="Serrano M.G."/>
            <person name="Buck G."/>
            <person name="Lee V."/>
            <person name="Wang Y."/>
            <person name="Carvalho R."/>
            <person name="Voegtly L."/>
            <person name="Shi R."/>
            <person name="Duckworth R."/>
            <person name="Johnson A."/>
            <person name="Loviza R."/>
            <person name="Walstead R."/>
            <person name="Shah Z."/>
            <person name="Kiflezghi M."/>
            <person name="Wade K."/>
            <person name="Ball S.L."/>
            <person name="Bradley K.W."/>
            <person name="Asai D.J."/>
            <person name="Bowman C.A."/>
            <person name="Russell D.A."/>
            <person name="Pope W.H."/>
            <person name="Jacobs-Sera D."/>
            <person name="Hendrix R.W."/>
            <person name="Hatfull G.F."/>
        </authorList>
    </citation>
    <scope>NUCLEOTIDE SEQUENCE [LARGE SCALE GENOMIC DNA]</scope>
    <source>
        <strain evidence="3 4">DSM 27648</strain>
    </source>
</reference>
<evidence type="ECO:0000256" key="2">
    <source>
        <dbReference type="SAM" id="SignalP"/>
    </source>
</evidence>
<dbReference type="EMBL" id="CP012333">
    <property type="protein sequence ID" value="AKV02167.1"/>
    <property type="molecule type" value="Genomic_DNA"/>
</dbReference>
<protein>
    <recommendedName>
        <fullName evidence="5">LTD domain-containing protein</fullName>
    </recommendedName>
</protein>
<evidence type="ECO:0000313" key="3">
    <source>
        <dbReference type="EMBL" id="AKV02167.1"/>
    </source>
</evidence>
<dbReference type="KEGG" id="llu:AKJ09_08830"/>
<proteinExistence type="predicted"/>
<keyword evidence="4" id="KW-1185">Reference proteome</keyword>
<dbReference type="Proteomes" id="UP000064967">
    <property type="component" value="Chromosome"/>
</dbReference>
<evidence type="ECO:0000313" key="4">
    <source>
        <dbReference type="Proteomes" id="UP000064967"/>
    </source>
</evidence>
<accession>A0A0K1Q906</accession>
<feature type="region of interest" description="Disordered" evidence="1">
    <location>
        <begin position="18"/>
        <end position="81"/>
    </location>
</feature>
<evidence type="ECO:0008006" key="5">
    <source>
        <dbReference type="Google" id="ProtNLM"/>
    </source>
</evidence>